<dbReference type="Proteomes" id="UP000199759">
    <property type="component" value="Unassembled WGS sequence"/>
</dbReference>
<organism evidence="1 2">
    <name type="scientific">Maricaulis salignorans</name>
    <dbReference type="NCBI Taxonomy" id="144026"/>
    <lineage>
        <taxon>Bacteria</taxon>
        <taxon>Pseudomonadati</taxon>
        <taxon>Pseudomonadota</taxon>
        <taxon>Alphaproteobacteria</taxon>
        <taxon>Maricaulales</taxon>
        <taxon>Maricaulaceae</taxon>
        <taxon>Maricaulis</taxon>
    </lineage>
</organism>
<dbReference type="InterPro" id="IPR009097">
    <property type="entry name" value="Cyclic_Pdiesterase"/>
</dbReference>
<sequence length="180" mass="19653">MPAETLLALVCPEFALADYQQIQIWRREHDGVLADRVLPHITLVSPVSGWKPGDFTREIHARLAGQQPFDIVLDKAVSHLDTEAEAAMEWLVPTIGREALSALQDQLHAGALSAERPAGPSGIPHLTIGRGAEPAVSKARVAEINEAGLSIHCRASAVQIIRYKGDRVKLLERVPLGRER</sequence>
<protein>
    <submittedName>
        <fullName evidence="1">2'-5' RNA ligase superfamily protein</fullName>
    </submittedName>
</protein>
<dbReference type="RefSeq" id="WP_091766252.1">
    <property type="nucleotide sequence ID" value="NZ_FNHG01000002.1"/>
</dbReference>
<dbReference type="GO" id="GO:0016874">
    <property type="term" value="F:ligase activity"/>
    <property type="evidence" value="ECO:0007669"/>
    <property type="project" value="UniProtKB-KW"/>
</dbReference>
<dbReference type="OrthoDB" id="1524661at2"/>
<keyword evidence="2" id="KW-1185">Reference proteome</keyword>
<gene>
    <name evidence="1" type="ORF">SAMN04488568_102142</name>
</gene>
<dbReference type="Pfam" id="PF13563">
    <property type="entry name" value="2_5_RNA_ligase2"/>
    <property type="match status" value="1"/>
</dbReference>
<dbReference type="STRING" id="144026.SAMN04488568_102142"/>
<keyword evidence="1" id="KW-0436">Ligase</keyword>
<name>A0A1G9MXY4_9PROT</name>
<dbReference type="SUPFAM" id="SSF55144">
    <property type="entry name" value="LigT-like"/>
    <property type="match status" value="1"/>
</dbReference>
<reference evidence="1 2" key="1">
    <citation type="submission" date="2016-10" db="EMBL/GenBank/DDBJ databases">
        <authorList>
            <person name="de Groot N.N."/>
        </authorList>
    </citation>
    <scope>NUCLEOTIDE SEQUENCE [LARGE SCALE GENOMIC DNA]</scope>
    <source>
        <strain evidence="1 2">DSM 16077</strain>
    </source>
</reference>
<accession>A0A1G9MXY4</accession>
<dbReference type="Gene3D" id="3.90.1140.10">
    <property type="entry name" value="Cyclic phosphodiesterase"/>
    <property type="match status" value="1"/>
</dbReference>
<proteinExistence type="predicted"/>
<evidence type="ECO:0000313" key="1">
    <source>
        <dbReference type="EMBL" id="SDL78881.1"/>
    </source>
</evidence>
<dbReference type="EMBL" id="FNHG01000002">
    <property type="protein sequence ID" value="SDL78881.1"/>
    <property type="molecule type" value="Genomic_DNA"/>
</dbReference>
<dbReference type="AlphaFoldDB" id="A0A1G9MXY4"/>
<evidence type="ECO:0000313" key="2">
    <source>
        <dbReference type="Proteomes" id="UP000199759"/>
    </source>
</evidence>